<proteinExistence type="predicted"/>
<evidence type="ECO:0000313" key="3">
    <source>
        <dbReference type="EMBL" id="XBY66785.1"/>
    </source>
</evidence>
<dbReference type="RefSeq" id="WP_021220152.1">
    <property type="nucleotide sequence ID" value="NZ_CP146285.1"/>
</dbReference>
<sequence length="123" mass="13172">MPALNPLSRNLRDWLYAFALVGMLLRVTMPLWAIPQMSGGGFMLMCTSQGMQWQLGDKDDGLAGQQLPCTQCGLQSVALQSLPFTPPAPPPALATQPARHLAPPANAPPFLLAPPNRAPPLFS</sequence>
<name>A0AAU7Y9J8_9PSED</name>
<feature type="transmembrane region" description="Helical" evidence="2">
    <location>
        <begin position="14"/>
        <end position="34"/>
    </location>
</feature>
<dbReference type="AlphaFoldDB" id="A0AAU7Y9J8"/>
<accession>A0AAU7Y9J8</accession>
<dbReference type="Pfam" id="PF11162">
    <property type="entry name" value="DUF2946"/>
    <property type="match status" value="1"/>
</dbReference>
<protein>
    <submittedName>
        <fullName evidence="3">DUF2946 family protein</fullName>
    </submittedName>
</protein>
<evidence type="ECO:0000256" key="1">
    <source>
        <dbReference type="SAM" id="MobiDB-lite"/>
    </source>
</evidence>
<feature type="compositionally biased region" description="Low complexity" evidence="1">
    <location>
        <begin position="93"/>
        <end position="115"/>
    </location>
</feature>
<feature type="region of interest" description="Disordered" evidence="1">
    <location>
        <begin position="83"/>
        <end position="123"/>
    </location>
</feature>
<organism evidence="3">
    <name type="scientific">Pseudomonas solani</name>
    <dbReference type="NCBI Taxonomy" id="2731552"/>
    <lineage>
        <taxon>Bacteria</taxon>
        <taxon>Pseudomonadati</taxon>
        <taxon>Pseudomonadota</taxon>
        <taxon>Gammaproteobacteria</taxon>
        <taxon>Pseudomonadales</taxon>
        <taxon>Pseudomonadaceae</taxon>
        <taxon>Pseudomonas</taxon>
    </lineage>
</organism>
<keyword evidence="2" id="KW-0472">Membrane</keyword>
<dbReference type="InterPro" id="IPR021333">
    <property type="entry name" value="DUF2946"/>
</dbReference>
<evidence type="ECO:0000256" key="2">
    <source>
        <dbReference type="SAM" id="Phobius"/>
    </source>
</evidence>
<keyword evidence="2" id="KW-1133">Transmembrane helix</keyword>
<gene>
    <name evidence="3" type="ORF">ABS648_13760</name>
</gene>
<keyword evidence="2" id="KW-0812">Transmembrane</keyword>
<dbReference type="EMBL" id="CP158373">
    <property type="protein sequence ID" value="XBY66785.1"/>
    <property type="molecule type" value="Genomic_DNA"/>
</dbReference>
<reference evidence="3" key="1">
    <citation type="submission" date="2023-08" db="EMBL/GenBank/DDBJ databases">
        <title>Increased levels of nutrients transform a symbiont into a lethal pathobiont.</title>
        <authorList>
            <person name="Lachnit T."/>
            <person name="Ulrich L."/>
            <person name="Willmer F.M."/>
            <person name="Hasenbein T."/>
            <person name="Steiner L.X."/>
            <person name="Wolters M."/>
            <person name="Herbst E.M."/>
            <person name="Deines P."/>
        </authorList>
    </citation>
    <scope>NUCLEOTIDE SEQUENCE</scope>
    <source>
        <strain evidence="3">T3</strain>
    </source>
</reference>